<gene>
    <name evidence="2" type="ORF">LQ50_15495</name>
</gene>
<dbReference type="AlphaFoldDB" id="A0A0B0IF15"/>
<feature type="compositionally biased region" description="Basic and acidic residues" evidence="1">
    <location>
        <begin position="85"/>
        <end position="98"/>
    </location>
</feature>
<keyword evidence="3" id="KW-1185">Reference proteome</keyword>
<proteinExistence type="predicted"/>
<dbReference type="OrthoDB" id="2183421at2"/>
<comment type="caution">
    <text evidence="2">The sequence shown here is derived from an EMBL/GenBank/DDBJ whole genome shotgun (WGS) entry which is preliminary data.</text>
</comment>
<dbReference type="EMBL" id="JRJU01000019">
    <property type="protein sequence ID" value="KHF39457.1"/>
    <property type="molecule type" value="Genomic_DNA"/>
</dbReference>
<accession>A0A0B0IF15</accession>
<reference evidence="2 3" key="1">
    <citation type="submission" date="2014-09" db="EMBL/GenBank/DDBJ databases">
        <title>Genome sequencing and annotation of Bacillus Okhensis strain Kh10-101T.</title>
        <authorList>
            <person name="Prakash J.S."/>
        </authorList>
    </citation>
    <scope>NUCLEOTIDE SEQUENCE [LARGE SCALE GENOMIC DNA]</scope>
    <source>
        <strain evidence="3">Kh10-101T</strain>
    </source>
</reference>
<organism evidence="2 3">
    <name type="scientific">Halalkalibacter okhensis</name>
    <dbReference type="NCBI Taxonomy" id="333138"/>
    <lineage>
        <taxon>Bacteria</taxon>
        <taxon>Bacillati</taxon>
        <taxon>Bacillota</taxon>
        <taxon>Bacilli</taxon>
        <taxon>Bacillales</taxon>
        <taxon>Bacillaceae</taxon>
        <taxon>Halalkalibacter</taxon>
    </lineage>
</organism>
<evidence type="ECO:0000256" key="1">
    <source>
        <dbReference type="SAM" id="MobiDB-lite"/>
    </source>
</evidence>
<dbReference type="RefSeq" id="WP_034630610.1">
    <property type="nucleotide sequence ID" value="NZ_JRJU01000019.1"/>
</dbReference>
<evidence type="ECO:0000313" key="2">
    <source>
        <dbReference type="EMBL" id="KHF39457.1"/>
    </source>
</evidence>
<dbReference type="Pfam" id="PF13034">
    <property type="entry name" value="DUF3895"/>
    <property type="match status" value="1"/>
</dbReference>
<dbReference type="InterPro" id="IPR024995">
    <property type="entry name" value="DUF3895"/>
</dbReference>
<evidence type="ECO:0000313" key="3">
    <source>
        <dbReference type="Proteomes" id="UP000030832"/>
    </source>
</evidence>
<name>A0A0B0IF15_9BACI</name>
<protein>
    <submittedName>
        <fullName evidence="2">Uncharacterized protein</fullName>
    </submittedName>
</protein>
<sequence length="109" mass="12675">MLSYKEKELIKDYVTRHEFFSLTELCDYLIENGSSSETYSTGKYKIYPQVALEIESYVKGSIIEMNLGENTVQYKRVGVISDNKEKELEQTKKETKEDPEPEMGQLSLF</sequence>
<dbReference type="Proteomes" id="UP000030832">
    <property type="component" value="Unassembled WGS sequence"/>
</dbReference>
<feature type="region of interest" description="Disordered" evidence="1">
    <location>
        <begin position="85"/>
        <end position="109"/>
    </location>
</feature>